<gene>
    <name evidence="1" type="ORF">Aph01nite_63840</name>
</gene>
<organism evidence="1 2">
    <name type="scientific">Acrocarpospora phusangensis</name>
    <dbReference type="NCBI Taxonomy" id="1070424"/>
    <lineage>
        <taxon>Bacteria</taxon>
        <taxon>Bacillati</taxon>
        <taxon>Actinomycetota</taxon>
        <taxon>Actinomycetes</taxon>
        <taxon>Streptosporangiales</taxon>
        <taxon>Streptosporangiaceae</taxon>
        <taxon>Acrocarpospora</taxon>
    </lineage>
</organism>
<sequence>MDARSTPQNARLQAMLATVPDMPAGFSDRARDHWQPPFTPADGNCRKIFAFVEGRPPKEDLSAVSAVTYQGAGVGALAAVSVAVYHGDLSAKRLLTMRDAVSKCVIADDSTPGGSNRLTSFPLPMNEDGWTGRRLKGRVGGYPYEMHLVVARQGRTVMALVNGGVRPPDVKRTEELGRLLMAKVGTLDL</sequence>
<proteinExistence type="predicted"/>
<name>A0A919QHH6_9ACTN</name>
<comment type="caution">
    <text evidence="1">The sequence shown here is derived from an EMBL/GenBank/DDBJ whole genome shotgun (WGS) entry which is preliminary data.</text>
</comment>
<accession>A0A919QHH6</accession>
<evidence type="ECO:0000313" key="2">
    <source>
        <dbReference type="Proteomes" id="UP000640052"/>
    </source>
</evidence>
<evidence type="ECO:0000313" key="1">
    <source>
        <dbReference type="EMBL" id="GIH28074.1"/>
    </source>
</evidence>
<dbReference type="Proteomes" id="UP000640052">
    <property type="component" value="Unassembled WGS sequence"/>
</dbReference>
<dbReference type="AlphaFoldDB" id="A0A919QHH6"/>
<dbReference type="EMBL" id="BOOA01000071">
    <property type="protein sequence ID" value="GIH28074.1"/>
    <property type="molecule type" value="Genomic_DNA"/>
</dbReference>
<keyword evidence="2" id="KW-1185">Reference proteome</keyword>
<reference evidence="1" key="1">
    <citation type="submission" date="2021-01" db="EMBL/GenBank/DDBJ databases">
        <title>Whole genome shotgun sequence of Acrocarpospora phusangensis NBRC 108782.</title>
        <authorList>
            <person name="Komaki H."/>
            <person name="Tamura T."/>
        </authorList>
    </citation>
    <scope>NUCLEOTIDE SEQUENCE</scope>
    <source>
        <strain evidence="1">NBRC 108782</strain>
    </source>
</reference>
<protein>
    <submittedName>
        <fullName evidence="1">Uncharacterized protein</fullName>
    </submittedName>
</protein>